<keyword evidence="1" id="KW-0472">Membrane</keyword>
<reference evidence="2 3" key="1">
    <citation type="journal article" date="2019" name="Emerg. Microbes Infect.">
        <title>Comprehensive subspecies identification of 175 nontuberculous mycobacteria species based on 7547 genomic profiles.</title>
        <authorList>
            <person name="Matsumoto Y."/>
            <person name="Kinjo T."/>
            <person name="Motooka D."/>
            <person name="Nabeya D."/>
            <person name="Jung N."/>
            <person name="Uechi K."/>
            <person name="Horii T."/>
            <person name="Iida T."/>
            <person name="Fujita J."/>
            <person name="Nakamura S."/>
        </authorList>
    </citation>
    <scope>NUCLEOTIDE SEQUENCE [LARGE SCALE GENOMIC DNA]</scope>
    <source>
        <strain evidence="2 3">JCM 18538</strain>
        <plasmid evidence="2">pJCM18538</plasmid>
    </source>
</reference>
<evidence type="ECO:0000313" key="2">
    <source>
        <dbReference type="EMBL" id="BBY46571.1"/>
    </source>
</evidence>
<keyword evidence="2" id="KW-0614">Plasmid</keyword>
<proteinExistence type="predicted"/>
<accession>A0A7I7RQS6</accession>
<dbReference type="EMBL" id="AP022592">
    <property type="protein sequence ID" value="BBY46571.1"/>
    <property type="molecule type" value="Genomic_DNA"/>
</dbReference>
<dbReference type="KEGG" id="marz:MARA_00010"/>
<keyword evidence="3" id="KW-1185">Reference proteome</keyword>
<keyword evidence="1" id="KW-0812">Transmembrane</keyword>
<organism evidence="2 3">
    <name type="scientific">Mycolicibacterium arabiense</name>
    <dbReference type="NCBI Taxonomy" id="1286181"/>
    <lineage>
        <taxon>Bacteria</taxon>
        <taxon>Bacillati</taxon>
        <taxon>Actinomycetota</taxon>
        <taxon>Actinomycetes</taxon>
        <taxon>Mycobacteriales</taxon>
        <taxon>Mycobacteriaceae</taxon>
        <taxon>Mycolicibacterium</taxon>
    </lineage>
</organism>
<evidence type="ECO:0000256" key="1">
    <source>
        <dbReference type="SAM" id="Phobius"/>
    </source>
</evidence>
<keyword evidence="1" id="KW-1133">Transmembrane helix</keyword>
<name>A0A7I7RQS6_9MYCO</name>
<dbReference type="RefSeq" id="WP_235887107.1">
    <property type="nucleotide sequence ID" value="NZ_AP022592.1"/>
</dbReference>
<geneLocation type="plasmid" evidence="2">
    <name>pJCM18538</name>
</geneLocation>
<protein>
    <submittedName>
        <fullName evidence="2">Uncharacterized protein</fullName>
    </submittedName>
</protein>
<feature type="transmembrane region" description="Helical" evidence="1">
    <location>
        <begin position="70"/>
        <end position="89"/>
    </location>
</feature>
<dbReference type="Proteomes" id="UP000467428">
    <property type="component" value="Plasmid pJCM18538"/>
</dbReference>
<dbReference type="AlphaFoldDB" id="A0A7I7RQS6"/>
<sequence length="227" mass="25054">MATVKPRQGAVKVPPTMGGRVSVAEPLEAPRPIPRSKAAIILPVVMGVAFLGIMALMLSQPGLRSGTMGMMTLLFPIMMIISMGSYMFTNRGGGGDKQLTGPQLEQALRDYAMNLDETREVVQDAARAQHAQFEYLHPEPALLSGLVGSARMWCRTPNDPVLKVFYSQVRMGWGTSKVVKELETNELGRREDYEPVTYDASSAFLQTQSKLHKAPKPLLLRTPLVWR</sequence>
<feature type="transmembrane region" description="Helical" evidence="1">
    <location>
        <begin position="38"/>
        <end position="58"/>
    </location>
</feature>
<gene>
    <name evidence="2" type="ORF">MARA_00010</name>
</gene>
<evidence type="ECO:0000313" key="3">
    <source>
        <dbReference type="Proteomes" id="UP000467428"/>
    </source>
</evidence>